<dbReference type="Pfam" id="PF12728">
    <property type="entry name" value="HTH_17"/>
    <property type="match status" value="1"/>
</dbReference>
<dbReference type="RefSeq" id="WP_128693934.1">
    <property type="nucleotide sequence ID" value="NZ_LHQS01000002.1"/>
</dbReference>
<dbReference type="InterPro" id="IPR041657">
    <property type="entry name" value="HTH_17"/>
</dbReference>
<keyword evidence="3" id="KW-1185">Reference proteome</keyword>
<feature type="domain" description="Helix-turn-helix" evidence="1">
    <location>
        <begin position="153"/>
        <end position="199"/>
    </location>
</feature>
<organism evidence="2 3">
    <name type="scientific">Methanoculleus taiwanensis</name>
    <dbReference type="NCBI Taxonomy" id="1550565"/>
    <lineage>
        <taxon>Archaea</taxon>
        <taxon>Methanobacteriati</taxon>
        <taxon>Methanobacteriota</taxon>
        <taxon>Stenosarchaea group</taxon>
        <taxon>Methanomicrobia</taxon>
        <taxon>Methanomicrobiales</taxon>
        <taxon>Methanomicrobiaceae</taxon>
        <taxon>Methanoculleus</taxon>
    </lineage>
</organism>
<comment type="caution">
    <text evidence="2">The sequence shown here is derived from an EMBL/GenBank/DDBJ whole genome shotgun (WGS) entry which is preliminary data.</text>
</comment>
<reference evidence="2 3" key="1">
    <citation type="journal article" date="2015" name="Int. J. Syst. Evol. Microbiol.">
        <title>Methanoculleus taiwanensis sp. nov., a methanogen isolated from deep marine sediment at the deformation front area near Taiwan.</title>
        <authorList>
            <person name="Weng C.Y."/>
            <person name="Chen S.C."/>
            <person name="Lai M.C."/>
            <person name="Wu S.Y."/>
            <person name="Lin S."/>
            <person name="Yang T.F."/>
            <person name="Chen P.C."/>
        </authorList>
    </citation>
    <scope>NUCLEOTIDE SEQUENCE [LARGE SCALE GENOMIC DNA]</scope>
    <source>
        <strain evidence="2 3">CYW4</strain>
    </source>
</reference>
<dbReference type="SUPFAM" id="SSF46955">
    <property type="entry name" value="Putative DNA-binding domain"/>
    <property type="match status" value="1"/>
</dbReference>
<dbReference type="AlphaFoldDB" id="A0A498H1H1"/>
<protein>
    <submittedName>
        <fullName evidence="2">DNA-binding protein</fullName>
    </submittedName>
</protein>
<evidence type="ECO:0000313" key="3">
    <source>
        <dbReference type="Proteomes" id="UP000290932"/>
    </source>
</evidence>
<dbReference type="InterPro" id="IPR009061">
    <property type="entry name" value="DNA-bd_dom_put_sf"/>
</dbReference>
<evidence type="ECO:0000259" key="1">
    <source>
        <dbReference type="Pfam" id="PF12728"/>
    </source>
</evidence>
<evidence type="ECO:0000313" key="2">
    <source>
        <dbReference type="EMBL" id="RXE56185.1"/>
    </source>
</evidence>
<dbReference type="Proteomes" id="UP000290932">
    <property type="component" value="Unassembled WGS sequence"/>
</dbReference>
<proteinExistence type="predicted"/>
<dbReference type="OrthoDB" id="105502at2157"/>
<accession>A0A498H1H1</accession>
<dbReference type="InterPro" id="IPR010093">
    <property type="entry name" value="SinI_DNA-bd"/>
</dbReference>
<dbReference type="GO" id="GO:0003677">
    <property type="term" value="F:DNA binding"/>
    <property type="evidence" value="ECO:0007669"/>
    <property type="project" value="UniProtKB-KW"/>
</dbReference>
<dbReference type="NCBIfam" id="TIGR01764">
    <property type="entry name" value="excise"/>
    <property type="match status" value="1"/>
</dbReference>
<name>A0A498H1H1_9EURY</name>
<sequence>MTRDAEPGTSEEIWGLVDPDRTKKMRRDAIEDGELIEITRMGKDIGIRYPLAVSARAAERLVPFPNIPQDTVTENLWDTLHAFREKALSTAAPELLFSVSLYQNGLVPTLTFKATVSAGDEGEPVITIMTPEENWEEIGGSVPPSAIPAGHPLLTVEEVARMLKFSPRRIRTFIRDERIPAVKCGGSWRVRRSDIERIITDGF</sequence>
<keyword evidence="2" id="KW-0238">DNA-binding</keyword>
<dbReference type="EMBL" id="LHQS01000002">
    <property type="protein sequence ID" value="RXE56185.1"/>
    <property type="molecule type" value="Genomic_DNA"/>
</dbReference>
<gene>
    <name evidence="2" type="ORF">ABH15_08500</name>
</gene>